<keyword evidence="2" id="KW-1185">Reference proteome</keyword>
<reference evidence="1 2" key="1">
    <citation type="journal article" date="2019" name="Commun. Biol.">
        <title>The bagworm genome reveals a unique fibroin gene that provides high tensile strength.</title>
        <authorList>
            <person name="Kono N."/>
            <person name="Nakamura H."/>
            <person name="Ohtoshi R."/>
            <person name="Tomita M."/>
            <person name="Numata K."/>
            <person name="Arakawa K."/>
        </authorList>
    </citation>
    <scope>NUCLEOTIDE SEQUENCE [LARGE SCALE GENOMIC DNA]</scope>
</reference>
<evidence type="ECO:0000313" key="1">
    <source>
        <dbReference type="EMBL" id="GBP62363.1"/>
    </source>
</evidence>
<protein>
    <submittedName>
        <fullName evidence="1">Uncharacterized protein</fullName>
    </submittedName>
</protein>
<dbReference type="Proteomes" id="UP000299102">
    <property type="component" value="Unassembled WGS sequence"/>
</dbReference>
<accession>A0A4C1XGQ5</accession>
<organism evidence="1 2">
    <name type="scientific">Eumeta variegata</name>
    <name type="common">Bagworm moth</name>
    <name type="synonym">Eumeta japonica</name>
    <dbReference type="NCBI Taxonomy" id="151549"/>
    <lineage>
        <taxon>Eukaryota</taxon>
        <taxon>Metazoa</taxon>
        <taxon>Ecdysozoa</taxon>
        <taxon>Arthropoda</taxon>
        <taxon>Hexapoda</taxon>
        <taxon>Insecta</taxon>
        <taxon>Pterygota</taxon>
        <taxon>Neoptera</taxon>
        <taxon>Endopterygota</taxon>
        <taxon>Lepidoptera</taxon>
        <taxon>Glossata</taxon>
        <taxon>Ditrysia</taxon>
        <taxon>Tineoidea</taxon>
        <taxon>Psychidae</taxon>
        <taxon>Oiketicinae</taxon>
        <taxon>Eumeta</taxon>
    </lineage>
</organism>
<proteinExistence type="predicted"/>
<dbReference type="AlphaFoldDB" id="A0A4C1XGQ5"/>
<dbReference type="EMBL" id="BGZK01000840">
    <property type="protein sequence ID" value="GBP62363.1"/>
    <property type="molecule type" value="Genomic_DNA"/>
</dbReference>
<name>A0A4C1XGQ5_EUMVA</name>
<gene>
    <name evidence="1" type="ORF">EVAR_47248_1</name>
</gene>
<evidence type="ECO:0000313" key="2">
    <source>
        <dbReference type="Proteomes" id="UP000299102"/>
    </source>
</evidence>
<comment type="caution">
    <text evidence="1">The sequence shown here is derived from an EMBL/GenBank/DDBJ whole genome shotgun (WGS) entry which is preliminary data.</text>
</comment>
<sequence>MHYHLSLRKHGVRRVLIGFVGAERSLDRSIGVDVMIGKFDGGEKKMYAIYLPFTGSAWPGRAALLSAARADGSSPDIFQRINSTKLPSVYELRKVFGATLWYDTLPQFLFSIQIDGVMISNSPHQLFRIKSAGAYSRHYHNLSFDDKQTRRAADGRRGALPSDSSERLIDIDGPNEDLSLRRCLLS</sequence>